<evidence type="ECO:0000256" key="9">
    <source>
        <dbReference type="SAM" id="Phobius"/>
    </source>
</evidence>
<keyword evidence="5 9" id="KW-1133">Transmembrane helix</keyword>
<dbReference type="GO" id="GO:0016020">
    <property type="term" value="C:membrane"/>
    <property type="evidence" value="ECO:0007669"/>
    <property type="project" value="UniProtKB-SubCell"/>
</dbReference>
<feature type="transmembrane region" description="Helical" evidence="9">
    <location>
        <begin position="209"/>
        <end position="227"/>
    </location>
</feature>
<feature type="transmembrane region" description="Helical" evidence="9">
    <location>
        <begin position="509"/>
        <end position="534"/>
    </location>
</feature>
<dbReference type="GO" id="GO:0042773">
    <property type="term" value="P:ATP synthesis coupled electron transport"/>
    <property type="evidence" value="ECO:0007669"/>
    <property type="project" value="InterPro"/>
</dbReference>
<accession>A0A0U1ZE99</accession>
<feature type="transmembrane region" description="Helical" evidence="9">
    <location>
        <begin position="172"/>
        <end position="197"/>
    </location>
</feature>
<keyword evidence="6 9" id="KW-0472">Membrane</keyword>
<evidence type="ECO:0000256" key="1">
    <source>
        <dbReference type="ARBA" id="ARBA00003257"/>
    </source>
</evidence>
<proteinExistence type="predicted"/>
<feature type="transmembrane region" description="Helical" evidence="9">
    <location>
        <begin position="370"/>
        <end position="396"/>
    </location>
</feature>
<sequence length="554" mass="65288">MQVSLVLMFLAITLSALGFMAGILENFYILDYNIYLFDFFYEFKLYFYFDYIANLFLLVVSLISMATFLYSKSYMDSDKNRNKFVVLTFLFVMSMFMVVISMNMYIILVGWDCLGVVSYFLVIHYYSDNSDYSGIVTLMTNRLGDVAMIFCLYLFIFYNSMDFFIMNSESDVVVILMIFLFMCAFTKSAQYPFSVWLPLAMAAPTPISALVHSSTLVTAGVYLFIRFEFMFSFQWFMLDSLLILIGLTMMVASLGALFDLDIKKIVAYSTLSQLGLMMMSVVMGDSYLSFFHILTHALFKALLFFCSGIFIHSCFDNRDIRIVLVMIEINMLVVVVFFICSLSLAGFPFLSGFYSKDLILEYVYLNNFNLFYVLLLIINTLITGIYSFRLIYYAMLMAKTNMKYSMCQDWLLISNSMFYLFLGVLFLEECLSWILLEKFNIMYFNMYIKMLNILLILISVIFIYKWDILTFNLMCLINIFSSMFYLTSFQGYKFNLFLQNSYYLYYYSFYMLESVIFTNISGLFYLVIFMIILYKIEDFYNMFKLLFYFCIIVY</sequence>
<evidence type="ECO:0000256" key="5">
    <source>
        <dbReference type="ARBA" id="ARBA00022989"/>
    </source>
</evidence>
<dbReference type="EMBL" id="KM999989">
    <property type="protein sequence ID" value="AJV88747.1"/>
    <property type="molecule type" value="Genomic_DNA"/>
</dbReference>
<name>A0A0U1ZE99_9ACAR</name>
<dbReference type="GO" id="GO:0003954">
    <property type="term" value="F:NADH dehydrogenase activity"/>
    <property type="evidence" value="ECO:0007669"/>
    <property type="project" value="TreeGrafter"/>
</dbReference>
<geneLocation type="mitochondrion" evidence="11"/>
<dbReference type="EC" id="7.1.1.2" evidence="3"/>
<comment type="subcellular location">
    <subcellularLocation>
        <location evidence="2">Membrane</location>
        <topology evidence="2">Multi-pass membrane protein</topology>
    </subcellularLocation>
</comment>
<feature type="transmembrane region" description="Helical" evidence="9">
    <location>
        <begin position="265"/>
        <end position="284"/>
    </location>
</feature>
<evidence type="ECO:0000256" key="4">
    <source>
        <dbReference type="ARBA" id="ARBA00022692"/>
    </source>
</evidence>
<evidence type="ECO:0000256" key="7">
    <source>
        <dbReference type="ARBA" id="ARBA00031027"/>
    </source>
</evidence>
<feature type="transmembrane region" description="Helical" evidence="9">
    <location>
        <begin position="146"/>
        <end position="166"/>
    </location>
</feature>
<dbReference type="PANTHER" id="PTHR42829:SF2">
    <property type="entry name" value="NADH-UBIQUINONE OXIDOREDUCTASE CHAIN 5"/>
    <property type="match status" value="1"/>
</dbReference>
<dbReference type="PANTHER" id="PTHR42829">
    <property type="entry name" value="NADH-UBIQUINONE OXIDOREDUCTASE CHAIN 5"/>
    <property type="match status" value="1"/>
</dbReference>
<protein>
    <recommendedName>
        <fullName evidence="3">NADH:ubiquinone reductase (H(+)-translocating)</fullName>
        <ecNumber evidence="3">7.1.1.2</ecNumber>
    </recommendedName>
    <alternativeName>
        <fullName evidence="7">NADH dehydrogenase subunit 5</fullName>
    </alternativeName>
</protein>
<evidence type="ECO:0000256" key="2">
    <source>
        <dbReference type="ARBA" id="ARBA00004141"/>
    </source>
</evidence>
<dbReference type="AlphaFoldDB" id="A0A0U1ZE99"/>
<dbReference type="GO" id="GO:0008137">
    <property type="term" value="F:NADH dehydrogenase (ubiquinone) activity"/>
    <property type="evidence" value="ECO:0007669"/>
    <property type="project" value="UniProtKB-EC"/>
</dbReference>
<evidence type="ECO:0000259" key="10">
    <source>
        <dbReference type="Pfam" id="PF00361"/>
    </source>
</evidence>
<comment type="function">
    <text evidence="1">Core subunit of the mitochondrial membrane respiratory chain NADH dehydrogenase (Complex I) that is believed to belong to the minimal assembly required for catalysis. Complex I functions in the transfer of electrons from NADH to the respiratory chain. The immediate electron acceptor for the enzyme is believed to be ubiquinone.</text>
</comment>
<feature type="transmembrane region" description="Helical" evidence="9">
    <location>
        <begin position="442"/>
        <end position="464"/>
    </location>
</feature>
<feature type="domain" description="NADH:quinone oxidoreductase/Mrp antiporter transmembrane" evidence="10">
    <location>
        <begin position="101"/>
        <end position="382"/>
    </location>
</feature>
<reference evidence="11" key="1">
    <citation type="journal article" date="2014" name="Mitochondrial DNA">
        <title>Complete Mitochondrial Genome of Euseius nicholsi (Ehara et Lee) (Acari:Phytoseiidae).</title>
        <authorList>
            <person name="Xin T."/>
            <person name="Que S."/>
            <person name="Zou Z."/>
            <person name="Wang J."/>
            <person name="Li L."/>
            <person name="Xia B."/>
        </authorList>
    </citation>
    <scope>NUCLEOTIDE SEQUENCE</scope>
</reference>
<feature type="transmembrane region" description="Helical" evidence="9">
    <location>
        <begin position="471"/>
        <end position="489"/>
    </location>
</feature>
<evidence type="ECO:0000256" key="6">
    <source>
        <dbReference type="ARBA" id="ARBA00023136"/>
    </source>
</evidence>
<feature type="transmembrane region" description="Helical" evidence="9">
    <location>
        <begin position="106"/>
        <end position="126"/>
    </location>
</feature>
<dbReference type="InterPro" id="IPR003945">
    <property type="entry name" value="NU5C-like"/>
</dbReference>
<gene>
    <name evidence="11" type="primary">ND5</name>
</gene>
<keyword evidence="11" id="KW-0496">Mitochondrion</keyword>
<feature type="transmembrane region" description="Helical" evidence="9">
    <location>
        <begin position="45"/>
        <end position="70"/>
    </location>
</feature>
<feature type="transmembrane region" description="Helical" evidence="9">
    <location>
        <begin position="82"/>
        <end position="100"/>
    </location>
</feature>
<dbReference type="Pfam" id="PF00361">
    <property type="entry name" value="Proton_antipo_M"/>
    <property type="match status" value="1"/>
</dbReference>
<keyword evidence="4 9" id="KW-0812">Transmembrane</keyword>
<dbReference type="InterPro" id="IPR001750">
    <property type="entry name" value="ND/Mrp_TM"/>
</dbReference>
<evidence type="ECO:0000256" key="8">
    <source>
        <dbReference type="ARBA" id="ARBA00049551"/>
    </source>
</evidence>
<feature type="transmembrane region" description="Helical" evidence="9">
    <location>
        <begin position="323"/>
        <end position="350"/>
    </location>
</feature>
<dbReference type="PRINTS" id="PR01434">
    <property type="entry name" value="NADHDHGNASE5"/>
</dbReference>
<dbReference type="GO" id="GO:0015990">
    <property type="term" value="P:electron transport coupled proton transport"/>
    <property type="evidence" value="ECO:0007669"/>
    <property type="project" value="TreeGrafter"/>
</dbReference>
<organism evidence="11">
    <name type="scientific">Euseius nicholsi</name>
    <dbReference type="NCBI Taxonomy" id="702746"/>
    <lineage>
        <taxon>Eukaryota</taxon>
        <taxon>Metazoa</taxon>
        <taxon>Ecdysozoa</taxon>
        <taxon>Arthropoda</taxon>
        <taxon>Chelicerata</taxon>
        <taxon>Arachnida</taxon>
        <taxon>Acari</taxon>
        <taxon>Parasitiformes</taxon>
        <taxon>Mesostigmata</taxon>
        <taxon>Gamasina</taxon>
        <taxon>Phytoseioidea</taxon>
        <taxon>Phytoseiidae</taxon>
        <taxon>Amblyseiinae</taxon>
        <taxon>Euseius</taxon>
    </lineage>
</organism>
<comment type="catalytic activity">
    <reaction evidence="8">
        <text>a ubiquinone + NADH + 5 H(+)(in) = a ubiquinol + NAD(+) + 4 H(+)(out)</text>
        <dbReference type="Rhea" id="RHEA:29091"/>
        <dbReference type="Rhea" id="RHEA-COMP:9565"/>
        <dbReference type="Rhea" id="RHEA-COMP:9566"/>
        <dbReference type="ChEBI" id="CHEBI:15378"/>
        <dbReference type="ChEBI" id="CHEBI:16389"/>
        <dbReference type="ChEBI" id="CHEBI:17976"/>
        <dbReference type="ChEBI" id="CHEBI:57540"/>
        <dbReference type="ChEBI" id="CHEBI:57945"/>
        <dbReference type="EC" id="7.1.1.2"/>
    </reaction>
</comment>
<feature type="transmembrane region" description="Helical" evidence="9">
    <location>
        <begin position="233"/>
        <end position="258"/>
    </location>
</feature>
<evidence type="ECO:0000313" key="11">
    <source>
        <dbReference type="EMBL" id="AJV88747.1"/>
    </source>
</evidence>
<feature type="transmembrane region" description="Helical" evidence="9">
    <location>
        <begin position="290"/>
        <end position="311"/>
    </location>
</feature>
<evidence type="ECO:0000256" key="3">
    <source>
        <dbReference type="ARBA" id="ARBA00012944"/>
    </source>
</evidence>